<comment type="caution">
    <text evidence="2">The sequence shown here is derived from an EMBL/GenBank/DDBJ whole genome shotgun (WGS) entry which is preliminary data.</text>
</comment>
<gene>
    <name evidence="2" type="ORF">CVT26_007235</name>
</gene>
<dbReference type="Gene3D" id="2.80.10.50">
    <property type="match status" value="1"/>
</dbReference>
<evidence type="ECO:0000313" key="2">
    <source>
        <dbReference type="EMBL" id="PPQ67441.1"/>
    </source>
</evidence>
<evidence type="ECO:0000313" key="3">
    <source>
        <dbReference type="Proteomes" id="UP000284706"/>
    </source>
</evidence>
<dbReference type="InterPro" id="IPR000772">
    <property type="entry name" value="Ricin_B_lectin"/>
</dbReference>
<dbReference type="EMBL" id="NHYE01005612">
    <property type="protein sequence ID" value="PPQ67441.1"/>
    <property type="molecule type" value="Genomic_DNA"/>
</dbReference>
<dbReference type="SUPFAM" id="SSF50370">
    <property type="entry name" value="Ricin B-like lectins"/>
    <property type="match status" value="1"/>
</dbReference>
<reference evidence="2 3" key="1">
    <citation type="journal article" date="2018" name="Evol. Lett.">
        <title>Horizontal gene cluster transfer increased hallucinogenic mushroom diversity.</title>
        <authorList>
            <person name="Reynolds H.T."/>
            <person name="Vijayakumar V."/>
            <person name="Gluck-Thaler E."/>
            <person name="Korotkin H.B."/>
            <person name="Matheny P.B."/>
            <person name="Slot J.C."/>
        </authorList>
    </citation>
    <scope>NUCLEOTIDE SEQUENCE [LARGE SCALE GENOMIC DNA]</scope>
    <source>
        <strain evidence="2 3">SRW20</strain>
    </source>
</reference>
<dbReference type="InParanoid" id="A0A409VMF5"/>
<accession>A0A409VMF5</accession>
<feature type="domain" description="Ricin B lectin" evidence="1">
    <location>
        <begin position="19"/>
        <end position="90"/>
    </location>
</feature>
<dbReference type="STRING" id="231916.A0A409VMF5"/>
<dbReference type="OrthoDB" id="2131701at2759"/>
<evidence type="ECO:0000259" key="1">
    <source>
        <dbReference type="Pfam" id="PF14200"/>
    </source>
</evidence>
<dbReference type="Proteomes" id="UP000284706">
    <property type="component" value="Unassembled WGS sequence"/>
</dbReference>
<dbReference type="CDD" id="cd23422">
    <property type="entry name" value="beta-trefoil_Ricin_MPL_CNL"/>
    <property type="match status" value="1"/>
</dbReference>
<dbReference type="Pfam" id="PF14200">
    <property type="entry name" value="RicinB_lectin_2"/>
    <property type="match status" value="1"/>
</dbReference>
<dbReference type="InterPro" id="IPR035992">
    <property type="entry name" value="Ricin_B-like_lectins"/>
</dbReference>
<keyword evidence="3" id="KW-1185">Reference proteome</keyword>
<proteinExistence type="predicted"/>
<sequence length="174" mass="19116">MVLISDILIDAVKQYTANLESGVQYCIKNDKGQTVVDLSGGDGKSSWTEHKGPNQRWTVEKHGLGWYIKSVGSGKYLNVEGEVRDGTRVIACDEPMPWRVWADDRLKGIRCVLGVLCPGGLRLIGGVDGGYRIVLPDTNQNLDLSDHGNSTPGTAITLWSQSDGRNQLWKFEKG</sequence>
<dbReference type="AlphaFoldDB" id="A0A409VMF5"/>
<protein>
    <recommendedName>
        <fullName evidence="1">Ricin B lectin domain-containing protein</fullName>
    </recommendedName>
</protein>
<organism evidence="2 3">
    <name type="scientific">Gymnopilus dilepis</name>
    <dbReference type="NCBI Taxonomy" id="231916"/>
    <lineage>
        <taxon>Eukaryota</taxon>
        <taxon>Fungi</taxon>
        <taxon>Dikarya</taxon>
        <taxon>Basidiomycota</taxon>
        <taxon>Agaricomycotina</taxon>
        <taxon>Agaricomycetes</taxon>
        <taxon>Agaricomycetidae</taxon>
        <taxon>Agaricales</taxon>
        <taxon>Agaricineae</taxon>
        <taxon>Hymenogastraceae</taxon>
        <taxon>Gymnopilus</taxon>
    </lineage>
</organism>
<name>A0A409VMF5_9AGAR</name>